<dbReference type="AlphaFoldDB" id="A0A974A1K1"/>
<reference evidence="1" key="1">
    <citation type="submission" date="2020-06" db="EMBL/GenBank/DDBJ databases">
        <title>Whole Genome Sequence of Bradyrhizobium sp. Strain 1S1.</title>
        <authorList>
            <person name="Bromfield E.S.P."/>
            <person name="Cloutier S."/>
        </authorList>
    </citation>
    <scope>NUCLEOTIDE SEQUENCE [LARGE SCALE GENOMIC DNA]</scope>
    <source>
        <strain evidence="1">1S1</strain>
    </source>
</reference>
<gene>
    <name evidence="1" type="ORF">HAP48_026135</name>
</gene>
<organism evidence="1">
    <name type="scientific">Bradyrhizobium septentrionale</name>
    <dbReference type="NCBI Taxonomy" id="1404411"/>
    <lineage>
        <taxon>Bacteria</taxon>
        <taxon>Pseudomonadati</taxon>
        <taxon>Pseudomonadota</taxon>
        <taxon>Alphaproteobacteria</taxon>
        <taxon>Hyphomicrobiales</taxon>
        <taxon>Nitrobacteraceae</taxon>
        <taxon>Bradyrhizobium</taxon>
    </lineage>
</organism>
<proteinExistence type="predicted"/>
<dbReference type="RefSeq" id="WP_166205701.1">
    <property type="nucleotide sequence ID" value="NZ_CP088285.1"/>
</dbReference>
<comment type="caution">
    <text evidence="1">The sequence shown here is derived from an EMBL/GenBank/DDBJ whole genome shotgun (WGS) entry which is preliminary data.</text>
</comment>
<dbReference type="EMBL" id="JAAOLE020000001">
    <property type="protein sequence ID" value="NVI46376.1"/>
    <property type="molecule type" value="Genomic_DNA"/>
</dbReference>
<accession>A0A974A1K1</accession>
<protein>
    <submittedName>
        <fullName evidence="1">Uncharacterized protein</fullName>
    </submittedName>
</protein>
<sequence>MSRPIPRDLEPKVSMQTVSHAVQDALIKKALQLRARGKTMQEVADEIGVTRLDVFRMFQRQ</sequence>
<name>A0A974A1K1_9BRAD</name>
<evidence type="ECO:0000313" key="1">
    <source>
        <dbReference type="EMBL" id="NVI46376.1"/>
    </source>
</evidence>